<proteinExistence type="predicted"/>
<dbReference type="AlphaFoldDB" id="A0AAE1C645"/>
<dbReference type="GO" id="GO:0016020">
    <property type="term" value="C:membrane"/>
    <property type="evidence" value="ECO:0007669"/>
    <property type="project" value="UniProtKB-SubCell"/>
</dbReference>
<comment type="subcellular location">
    <subcellularLocation>
        <location evidence="1">Membrane</location>
        <topology evidence="1">Multi-pass membrane protein</topology>
    </subcellularLocation>
</comment>
<evidence type="ECO:0000256" key="5">
    <source>
        <dbReference type="ARBA" id="ARBA00022833"/>
    </source>
</evidence>
<keyword evidence="2" id="KW-0812">Transmembrane</keyword>
<dbReference type="EMBL" id="JAUTXT010000002">
    <property type="protein sequence ID" value="KAK3679538.1"/>
    <property type="molecule type" value="Genomic_DNA"/>
</dbReference>
<evidence type="ECO:0000256" key="2">
    <source>
        <dbReference type="ARBA" id="ARBA00022692"/>
    </source>
</evidence>
<protein>
    <recommendedName>
        <fullName evidence="9">RING-CH-type domain-containing protein</fullName>
    </recommendedName>
</protein>
<dbReference type="InterPro" id="IPR013083">
    <property type="entry name" value="Znf_RING/FYVE/PHD"/>
</dbReference>
<dbReference type="Pfam" id="PF12906">
    <property type="entry name" value="RINGv"/>
    <property type="match status" value="1"/>
</dbReference>
<dbReference type="InterPro" id="IPR011016">
    <property type="entry name" value="Znf_RING-CH"/>
</dbReference>
<dbReference type="SMART" id="SM00744">
    <property type="entry name" value="RINGv"/>
    <property type="match status" value="1"/>
</dbReference>
<evidence type="ECO:0000256" key="3">
    <source>
        <dbReference type="ARBA" id="ARBA00022723"/>
    </source>
</evidence>
<feature type="region of interest" description="Disordered" evidence="8">
    <location>
        <begin position="1"/>
        <end position="92"/>
    </location>
</feature>
<feature type="region of interest" description="Disordered" evidence="8">
    <location>
        <begin position="411"/>
        <end position="468"/>
    </location>
</feature>
<dbReference type="Proteomes" id="UP001274830">
    <property type="component" value="Unassembled WGS sequence"/>
</dbReference>
<dbReference type="SUPFAM" id="SSF57850">
    <property type="entry name" value="RING/U-box"/>
    <property type="match status" value="1"/>
</dbReference>
<evidence type="ECO:0000256" key="7">
    <source>
        <dbReference type="ARBA" id="ARBA00023136"/>
    </source>
</evidence>
<comment type="caution">
    <text evidence="10">The sequence shown here is derived from an EMBL/GenBank/DDBJ whole genome shotgun (WGS) entry which is preliminary data.</text>
</comment>
<evidence type="ECO:0000256" key="8">
    <source>
        <dbReference type="SAM" id="MobiDB-lite"/>
    </source>
</evidence>
<name>A0AAE1C645_9PEZI</name>
<dbReference type="GO" id="GO:0008270">
    <property type="term" value="F:zinc ion binding"/>
    <property type="evidence" value="ECO:0007669"/>
    <property type="project" value="UniProtKB-KW"/>
</dbReference>
<sequence length="587" mass="64849">MASLPPRQQSQRRSSPEQTSSSQPQPNSTSPARARSATSEDSQTLFVNHHRSPDQAGTSAPEDHHQQQQQQQPSQPYPKPEEDPRPSSPNETRDIKTCWICFADSTEDTPTTSPWRDPCPCALVAHEECLLDWIADMEAPSKNARSRSIRAPRIECPQCKTEIKLSRSRDYVVEAVRGIERLGARSVTPGALAFLSAGVYQSSMLWGMHSTYAVFGVEDGYRILRPLLYNAMRAPLEVYAARPQEAATKLLGLVVDHLVHWRLYVGLPLITPMLILSRTHLADSILPVLPVLFFATQTHSSQEPMDFTQWPPSASLCFAVLPYVRQAYNICYEKVWAAKVKQWLQEVQPRSGAPQDEVEVGVREDQLDGLEADEEEENVFEVRIDGNIFWDDWEDPQQPEVQQPVRLAQGQQAPPLNQPPAPAGNEADQAQPPPNIRGDRPPPPQPAPVPAAAAAPPPQAQPQQPPERRLAFSTTALAETILGALLFPTLAGLSGELLKVFLPLSWTALPVAARMSSIFGGSRNSGAATASPTGILQTKWGRSVVGGCAFVVVKDAVLVYVRWRMARMHRGRRVLDYAGTARRAGRR</sequence>
<organism evidence="10 11">
    <name type="scientific">Recurvomyces mirabilis</name>
    <dbReference type="NCBI Taxonomy" id="574656"/>
    <lineage>
        <taxon>Eukaryota</taxon>
        <taxon>Fungi</taxon>
        <taxon>Dikarya</taxon>
        <taxon>Ascomycota</taxon>
        <taxon>Pezizomycotina</taxon>
        <taxon>Dothideomycetes</taxon>
        <taxon>Dothideomycetidae</taxon>
        <taxon>Mycosphaerellales</taxon>
        <taxon>Teratosphaeriaceae</taxon>
        <taxon>Recurvomyces</taxon>
    </lineage>
</organism>
<evidence type="ECO:0000259" key="9">
    <source>
        <dbReference type="PROSITE" id="PS51292"/>
    </source>
</evidence>
<feature type="domain" description="RING-CH-type" evidence="9">
    <location>
        <begin position="90"/>
        <end position="166"/>
    </location>
</feature>
<dbReference type="Gene3D" id="3.30.40.10">
    <property type="entry name" value="Zinc/RING finger domain, C3HC4 (zinc finger)"/>
    <property type="match status" value="1"/>
</dbReference>
<reference evidence="10" key="1">
    <citation type="submission" date="2023-07" db="EMBL/GenBank/DDBJ databases">
        <title>Black Yeasts Isolated from many extreme environments.</title>
        <authorList>
            <person name="Coleine C."/>
            <person name="Stajich J.E."/>
            <person name="Selbmann L."/>
        </authorList>
    </citation>
    <scope>NUCLEOTIDE SEQUENCE</scope>
    <source>
        <strain evidence="10">CCFEE 5485</strain>
    </source>
</reference>
<feature type="compositionally biased region" description="Basic and acidic residues" evidence="8">
    <location>
        <begin position="79"/>
        <end position="92"/>
    </location>
</feature>
<evidence type="ECO:0000313" key="11">
    <source>
        <dbReference type="Proteomes" id="UP001274830"/>
    </source>
</evidence>
<evidence type="ECO:0000256" key="4">
    <source>
        <dbReference type="ARBA" id="ARBA00022771"/>
    </source>
</evidence>
<dbReference type="PANTHER" id="PTHR46283">
    <property type="entry name" value="E3 UBIQUITIN-PROTEIN LIGASE MARCH5"/>
    <property type="match status" value="1"/>
</dbReference>
<dbReference type="PROSITE" id="PS51292">
    <property type="entry name" value="ZF_RING_CH"/>
    <property type="match status" value="1"/>
</dbReference>
<keyword evidence="4" id="KW-0863">Zinc-finger</keyword>
<keyword evidence="7" id="KW-0472">Membrane</keyword>
<gene>
    <name evidence="10" type="ORF">LTR78_001099</name>
</gene>
<feature type="compositionally biased region" description="Low complexity" evidence="8">
    <location>
        <begin position="1"/>
        <end position="39"/>
    </location>
</feature>
<keyword evidence="3" id="KW-0479">Metal-binding</keyword>
<evidence type="ECO:0000256" key="6">
    <source>
        <dbReference type="ARBA" id="ARBA00022989"/>
    </source>
</evidence>
<keyword evidence="6" id="KW-1133">Transmembrane helix</keyword>
<evidence type="ECO:0000256" key="1">
    <source>
        <dbReference type="ARBA" id="ARBA00004141"/>
    </source>
</evidence>
<feature type="compositionally biased region" description="Pro residues" evidence="8">
    <location>
        <begin position="431"/>
        <end position="465"/>
    </location>
</feature>
<keyword evidence="5" id="KW-0862">Zinc</keyword>
<accession>A0AAE1C645</accession>
<evidence type="ECO:0000313" key="10">
    <source>
        <dbReference type="EMBL" id="KAK3679538.1"/>
    </source>
</evidence>
<keyword evidence="11" id="KW-1185">Reference proteome</keyword>